<dbReference type="NCBIfam" id="NF033516">
    <property type="entry name" value="transpos_IS3"/>
    <property type="match status" value="1"/>
</dbReference>
<dbReference type="PROSITE" id="PS50994">
    <property type="entry name" value="INTEGRASE"/>
    <property type="match status" value="1"/>
</dbReference>
<protein>
    <submittedName>
        <fullName evidence="3">IS3 family transposase</fullName>
    </submittedName>
</protein>
<sequence>MKLKYRVIERFRGKYPIGSMCRMFEVSRSGCYAWRKRQGKPEKDQWLADLIIDCQQRSKQTCGCRRVRRWLERQHGRKVSIKAILRIMRKLDLLSQVRRRKPYRNYQQAVHKYPNLLQRAFAQPFPNRFWATDITYIPAAKGMVYLCTVLDLCGKMVLAYRIGGDMTASLVTDTVRDACKKERDADGRILHSGQGSQYTSQAYFDLSQESHIQPSMSSPGCLYDNAAMENFFGTLKTECLYRRKFSCRAEVEQAVAEYVRFYNYERINLKNGLTPFETRSEAV</sequence>
<dbReference type="InterPro" id="IPR050900">
    <property type="entry name" value="Transposase_IS3/IS150/IS904"/>
</dbReference>
<accession>A0A926HRN4</accession>
<evidence type="ECO:0000313" key="3">
    <source>
        <dbReference type="EMBL" id="MBC8533959.1"/>
    </source>
</evidence>
<dbReference type="SUPFAM" id="SSF53098">
    <property type="entry name" value="Ribonuclease H-like"/>
    <property type="match status" value="1"/>
</dbReference>
<organism evidence="3 4">
    <name type="scientific">Yeguia hominis</name>
    <dbReference type="NCBI Taxonomy" id="2763662"/>
    <lineage>
        <taxon>Bacteria</taxon>
        <taxon>Bacillati</taxon>
        <taxon>Bacillota</taxon>
        <taxon>Clostridia</taxon>
        <taxon>Eubacteriales</taxon>
        <taxon>Yeguiaceae</taxon>
        <taxon>Yeguia</taxon>
    </lineage>
</organism>
<dbReference type="InterPro" id="IPR048020">
    <property type="entry name" value="Transpos_IS3"/>
</dbReference>
<proteinExistence type="predicted"/>
<dbReference type="InterPro" id="IPR025948">
    <property type="entry name" value="HTH-like_dom"/>
</dbReference>
<dbReference type="Pfam" id="PF13276">
    <property type="entry name" value="HTH_21"/>
    <property type="match status" value="1"/>
</dbReference>
<dbReference type="GO" id="GO:0015074">
    <property type="term" value="P:DNA integration"/>
    <property type="evidence" value="ECO:0007669"/>
    <property type="project" value="InterPro"/>
</dbReference>
<dbReference type="InterPro" id="IPR001584">
    <property type="entry name" value="Integrase_cat-core"/>
</dbReference>
<dbReference type="EMBL" id="JACRSN010000010">
    <property type="protein sequence ID" value="MBC8533959.1"/>
    <property type="molecule type" value="Genomic_DNA"/>
</dbReference>
<dbReference type="PANTHER" id="PTHR46889">
    <property type="entry name" value="TRANSPOSASE INSF FOR INSERTION SEQUENCE IS3B-RELATED"/>
    <property type="match status" value="1"/>
</dbReference>
<comment type="caution">
    <text evidence="3">The sequence shown here is derived from an EMBL/GenBank/DDBJ whole genome shotgun (WGS) entry which is preliminary data.</text>
</comment>
<evidence type="ECO:0000313" key="4">
    <source>
        <dbReference type="Proteomes" id="UP000651482"/>
    </source>
</evidence>
<dbReference type="RefSeq" id="WP_249319612.1">
    <property type="nucleotide sequence ID" value="NZ_JACRSN010000010.1"/>
</dbReference>
<dbReference type="InterPro" id="IPR012337">
    <property type="entry name" value="RNaseH-like_sf"/>
</dbReference>
<feature type="domain" description="Integrase catalytic" evidence="2">
    <location>
        <begin position="122"/>
        <end position="283"/>
    </location>
</feature>
<dbReference type="Pfam" id="PF13333">
    <property type="entry name" value="rve_2"/>
    <property type="match status" value="1"/>
</dbReference>
<dbReference type="Pfam" id="PF00665">
    <property type="entry name" value="rve"/>
    <property type="match status" value="1"/>
</dbReference>
<evidence type="ECO:0000259" key="2">
    <source>
        <dbReference type="PROSITE" id="PS50994"/>
    </source>
</evidence>
<comment type="function">
    <text evidence="1">Involved in the transposition of the insertion sequence.</text>
</comment>
<dbReference type="GO" id="GO:0003676">
    <property type="term" value="F:nucleic acid binding"/>
    <property type="evidence" value="ECO:0007669"/>
    <property type="project" value="InterPro"/>
</dbReference>
<gene>
    <name evidence="3" type="ORF">IAG03_08075</name>
</gene>
<dbReference type="Gene3D" id="3.30.420.10">
    <property type="entry name" value="Ribonuclease H-like superfamily/Ribonuclease H"/>
    <property type="match status" value="1"/>
</dbReference>
<dbReference type="PANTHER" id="PTHR46889:SF4">
    <property type="entry name" value="TRANSPOSASE INSO FOR INSERTION SEQUENCE ELEMENT IS911B-RELATED"/>
    <property type="match status" value="1"/>
</dbReference>
<name>A0A926HRN4_9FIRM</name>
<reference evidence="3" key="1">
    <citation type="submission" date="2020-08" db="EMBL/GenBank/DDBJ databases">
        <title>Genome public.</title>
        <authorList>
            <person name="Liu C."/>
            <person name="Sun Q."/>
        </authorList>
    </citation>
    <scope>NUCLEOTIDE SEQUENCE</scope>
    <source>
        <strain evidence="3">NSJ-40</strain>
    </source>
</reference>
<evidence type="ECO:0000256" key="1">
    <source>
        <dbReference type="ARBA" id="ARBA00002286"/>
    </source>
</evidence>
<dbReference type="Proteomes" id="UP000651482">
    <property type="component" value="Unassembled WGS sequence"/>
</dbReference>
<dbReference type="AlphaFoldDB" id="A0A926HRN4"/>
<dbReference type="InterPro" id="IPR036397">
    <property type="entry name" value="RNaseH_sf"/>
</dbReference>
<keyword evidence="4" id="KW-1185">Reference proteome</keyword>